<keyword evidence="4 9" id="KW-0479">Metal-binding</keyword>
<reference evidence="12 13" key="1">
    <citation type="submission" date="2018-06" db="EMBL/GenBank/DDBJ databases">
        <authorList>
            <consortium name="Pathogen Informatics"/>
            <person name="Doyle S."/>
        </authorList>
    </citation>
    <scope>NUCLEOTIDE SEQUENCE [LARGE SCALE GENOMIC DNA]</scope>
    <source>
        <strain evidence="12 13">NCTC13159</strain>
    </source>
</reference>
<keyword evidence="10" id="KW-0503">Monooxygenase</keyword>
<protein>
    <submittedName>
        <fullName evidence="12">Cytochrome P450(BM-3)</fullName>
    </submittedName>
</protein>
<dbReference type="PROSITE" id="PS00086">
    <property type="entry name" value="CYTOCHROME_P450"/>
    <property type="match status" value="1"/>
</dbReference>
<dbReference type="Pfam" id="PF00067">
    <property type="entry name" value="p450"/>
    <property type="match status" value="1"/>
</dbReference>
<sequence length="503" mass="55962">MKTHPSPPPVAPSSASAAASTCPFHDGEPQEQAADFAHKSHESPPSPQLPAPPKLPGTWPPGPPAGLTGWRLLRLMSDDLLGALAAWQREYGDVVHLRIWPEHTVVVTDPSLVRELLITHHNALIRWERGVRVMSQLHGHSVLIAEGGAWHQKRQALQPDFLPKAVQAFAPNIVGATAQALAAWPEHDARWPIERALTSLTMDVIIRQVFSEETDDDIRVAEDAMRIASEAANAEFYWPVSWPDWAPWKRKKRRALRILKGLVDRHVQMRLATPDDAWPDDLLTRLLRLHRGNAQAWPLEAARDECMTTFLAGHETTAATLTWWAWCMASNPTMQAAAREEVTRVLSGGLPISASRQSLPYLAQTLDETLRLYPTAPTLISRRAIAPVTLGDWTFPARTLFMLPVQLMQHDARWFEAPGEFRPERFAAGAAQIPRGAHMPFGAGPRVCLGQHLALTKALLIAAMILQRFELSVPAGAQPPQPRLNVTLRPAQPLRLEIAQRRR</sequence>
<evidence type="ECO:0000256" key="10">
    <source>
        <dbReference type="RuleBase" id="RU000461"/>
    </source>
</evidence>
<dbReference type="PANTHER" id="PTHR24282:SF211">
    <property type="entry name" value="CYTOCHROME P450-RELATED"/>
    <property type="match status" value="1"/>
</dbReference>
<dbReference type="GO" id="GO:0005506">
    <property type="term" value="F:iron ion binding"/>
    <property type="evidence" value="ECO:0007669"/>
    <property type="project" value="InterPro"/>
</dbReference>
<proteinExistence type="inferred from homology"/>
<evidence type="ECO:0000256" key="7">
    <source>
        <dbReference type="ARBA" id="ARBA00023004"/>
    </source>
</evidence>
<dbReference type="PRINTS" id="PR00385">
    <property type="entry name" value="P450"/>
</dbReference>
<organism evidence="12 13">
    <name type="scientific">Pandoraea pulmonicola</name>
    <dbReference type="NCBI Taxonomy" id="93221"/>
    <lineage>
        <taxon>Bacteria</taxon>
        <taxon>Pseudomonadati</taxon>
        <taxon>Pseudomonadota</taxon>
        <taxon>Betaproteobacteria</taxon>
        <taxon>Burkholderiales</taxon>
        <taxon>Burkholderiaceae</taxon>
        <taxon>Pandoraea</taxon>
    </lineage>
</organism>
<evidence type="ECO:0000256" key="1">
    <source>
        <dbReference type="ARBA" id="ARBA00004370"/>
    </source>
</evidence>
<evidence type="ECO:0000256" key="5">
    <source>
        <dbReference type="ARBA" id="ARBA00022989"/>
    </source>
</evidence>
<dbReference type="GO" id="GO:0016705">
    <property type="term" value="F:oxidoreductase activity, acting on paired donors, with incorporation or reduction of molecular oxygen"/>
    <property type="evidence" value="ECO:0007669"/>
    <property type="project" value="InterPro"/>
</dbReference>
<keyword evidence="6 10" id="KW-0560">Oxidoreductase</keyword>
<keyword evidence="5" id="KW-1133">Transmembrane helix</keyword>
<dbReference type="GO" id="GO:0020037">
    <property type="term" value="F:heme binding"/>
    <property type="evidence" value="ECO:0007669"/>
    <property type="project" value="InterPro"/>
</dbReference>
<feature type="region of interest" description="Disordered" evidence="11">
    <location>
        <begin position="1"/>
        <end position="63"/>
    </location>
</feature>
<keyword evidence="8" id="KW-0472">Membrane</keyword>
<name>A0AAJ4ZBK8_PANPU</name>
<keyword evidence="7 9" id="KW-0408">Iron</keyword>
<dbReference type="PRINTS" id="PR00463">
    <property type="entry name" value="EP450I"/>
</dbReference>
<dbReference type="RefSeq" id="WP_084072818.1">
    <property type="nucleotide sequence ID" value="NZ_UGSJ01000001.1"/>
</dbReference>
<keyword evidence="3" id="KW-0812">Transmembrane</keyword>
<evidence type="ECO:0000256" key="8">
    <source>
        <dbReference type="ARBA" id="ARBA00023136"/>
    </source>
</evidence>
<comment type="subcellular location">
    <subcellularLocation>
        <location evidence="1">Membrane</location>
    </subcellularLocation>
</comment>
<dbReference type="GO" id="GO:0016020">
    <property type="term" value="C:membrane"/>
    <property type="evidence" value="ECO:0007669"/>
    <property type="project" value="UniProtKB-SubCell"/>
</dbReference>
<dbReference type="InterPro" id="IPR036396">
    <property type="entry name" value="Cyt_P450_sf"/>
</dbReference>
<evidence type="ECO:0000256" key="9">
    <source>
        <dbReference type="PIRSR" id="PIRSR602401-1"/>
    </source>
</evidence>
<comment type="caution">
    <text evidence="12">The sequence shown here is derived from an EMBL/GenBank/DDBJ whole genome shotgun (WGS) entry which is preliminary data.</text>
</comment>
<accession>A0AAJ4ZBK8</accession>
<dbReference type="Gene3D" id="1.10.630.10">
    <property type="entry name" value="Cytochrome P450"/>
    <property type="match status" value="1"/>
</dbReference>
<gene>
    <name evidence="12" type="ORF">NCTC13159_01796</name>
</gene>
<dbReference type="SUPFAM" id="SSF48264">
    <property type="entry name" value="Cytochrome P450"/>
    <property type="match status" value="1"/>
</dbReference>
<dbReference type="EMBL" id="UGSJ01000001">
    <property type="protein sequence ID" value="SUA90313.1"/>
    <property type="molecule type" value="Genomic_DNA"/>
</dbReference>
<evidence type="ECO:0000313" key="12">
    <source>
        <dbReference type="EMBL" id="SUA90313.1"/>
    </source>
</evidence>
<evidence type="ECO:0000256" key="2">
    <source>
        <dbReference type="ARBA" id="ARBA00022617"/>
    </source>
</evidence>
<dbReference type="InterPro" id="IPR002401">
    <property type="entry name" value="Cyt_P450_E_grp-I"/>
</dbReference>
<feature type="compositionally biased region" description="Pro residues" evidence="11">
    <location>
        <begin position="44"/>
        <end position="63"/>
    </location>
</feature>
<dbReference type="InterPro" id="IPR001128">
    <property type="entry name" value="Cyt_P450"/>
</dbReference>
<dbReference type="PANTHER" id="PTHR24282">
    <property type="entry name" value="CYTOCHROME P450 FAMILY MEMBER"/>
    <property type="match status" value="1"/>
</dbReference>
<dbReference type="InterPro" id="IPR017972">
    <property type="entry name" value="Cyt_P450_CS"/>
</dbReference>
<comment type="similarity">
    <text evidence="10">Belongs to the cytochrome P450 family.</text>
</comment>
<evidence type="ECO:0000256" key="3">
    <source>
        <dbReference type="ARBA" id="ARBA00022692"/>
    </source>
</evidence>
<comment type="cofactor">
    <cofactor evidence="9">
        <name>heme</name>
        <dbReference type="ChEBI" id="CHEBI:30413"/>
    </cofactor>
</comment>
<evidence type="ECO:0000256" key="6">
    <source>
        <dbReference type="ARBA" id="ARBA00023002"/>
    </source>
</evidence>
<feature type="compositionally biased region" description="Pro residues" evidence="11">
    <location>
        <begin position="1"/>
        <end position="11"/>
    </location>
</feature>
<feature type="binding site" description="axial binding residue" evidence="9">
    <location>
        <position position="448"/>
    </location>
    <ligand>
        <name>heme</name>
        <dbReference type="ChEBI" id="CHEBI:30413"/>
    </ligand>
    <ligandPart>
        <name>Fe</name>
        <dbReference type="ChEBI" id="CHEBI:18248"/>
    </ligandPart>
</feature>
<dbReference type="GO" id="GO:0004497">
    <property type="term" value="F:monooxygenase activity"/>
    <property type="evidence" value="ECO:0007669"/>
    <property type="project" value="UniProtKB-KW"/>
</dbReference>
<evidence type="ECO:0000256" key="4">
    <source>
        <dbReference type="ARBA" id="ARBA00022723"/>
    </source>
</evidence>
<evidence type="ECO:0000256" key="11">
    <source>
        <dbReference type="SAM" id="MobiDB-lite"/>
    </source>
</evidence>
<dbReference type="Proteomes" id="UP000254589">
    <property type="component" value="Unassembled WGS sequence"/>
</dbReference>
<dbReference type="InterPro" id="IPR050665">
    <property type="entry name" value="Cytochrome_P450_Monooxygen"/>
</dbReference>
<dbReference type="AlphaFoldDB" id="A0AAJ4ZBK8"/>
<keyword evidence="2 9" id="KW-0349">Heme</keyword>
<evidence type="ECO:0000313" key="13">
    <source>
        <dbReference type="Proteomes" id="UP000254589"/>
    </source>
</evidence>